<feature type="region of interest" description="Disordered" evidence="1">
    <location>
        <begin position="1435"/>
        <end position="1483"/>
    </location>
</feature>
<feature type="region of interest" description="Disordered" evidence="1">
    <location>
        <begin position="876"/>
        <end position="925"/>
    </location>
</feature>
<feature type="compositionally biased region" description="Basic residues" evidence="1">
    <location>
        <begin position="821"/>
        <end position="831"/>
    </location>
</feature>
<feature type="compositionally biased region" description="Low complexity" evidence="1">
    <location>
        <begin position="362"/>
        <end position="415"/>
    </location>
</feature>
<sequence>MARFTEKFVTIVTLTILLINFTVAANSSFSDGENYSNLAINEDCPCIDRALCPRAYGEGELDRVELGEVVGCEADEGDESGVDLVRCCGVEVTVVEGEPESNIQHDSEWESDPEEEDHDSSESRNYDQVLNSDGSDVPYVPKRIQWRPKGKSQTGSTPTTPANKVTEEVKSTTPSSLRGRGFPRRTNLYERTSTTNKTTTTTTTTTTPPPSQPPPPPETESGKDSAIRPRPFIPRRPGMMRLRSKNATLTDQVPEGSDHREYAEFGGRRRIIKRKKKPELDIEELTPVVISEGGSEEKYGHEVTEKTSTQSYLATKTSYKVESRLPPPVPTVIFQAPQQESTTPRRQLLRLRARPNHREYETTPTPTTTTTTTTTTTERPTTTITYPTTTRPTTTTTTTQSPKTTTSPPLYSSPPVQRPQLSYTTLNRHPATITRLATTPKTTATTPSSGHVLVHSTYSKIRHEQESKNKPDVQTEEDEPEAKVPGQKQRFSVPPKFSFNFNFAPSVVEVPVEEKAVEINKPAATTSAPITPSVVAYESKRYHSSPSRVLQRPKGYADFITTTTTTTTPAPPTTTQTLPPTTTTTTTTEVPELEEEEEEMESLPVHGSYHPHQDEHYDDDTYDVVINPKDRQYPQQQQQQYPHHRYSTTNNNNPSLSSFIDFDEMESDHEHPDKAPVTSYHSRTSTNNNNGYSTSDWVPLPASSPYHNNYEDRYEQDESRIREVQSPAKYENNNSNNKRVRIKMVKKEQDNISSATTPAPVSTPSPVYVPPGFRFPPYQKSQAKYSTTTSEPITTTTTERIRYEAPPQESAPVQRPQTPSRVHKPSSRRPHQPPQRFPTKEIFNPVTESSQQQIPPTTTSAPVVMSTTPVFIPPPIPPPSVVTSKPAAASSGSGKKTRFEIPNFDLPKFEPAPVKPEGENRQVGPGRGAGFVTFPEQTNLQKVNNNRHHIGQHHIINNNNNVHHQAHHEEHAIRHEQSPTIINFGVENHEMHEVEYPNNEHYNHHRINYPTHSEQFARPEFQINHPQQIAQNPIPQPPPIMQPNVPIVLKRPERPLDSFDQHQLPLPHDNPLTLPMTLTHVEPHPQVEKQIIRYEQMSVMEQQQFNPHQHHNQGINFERPSPPQRPHHQENFQQWPQVVPDQPKPNQQELPVMGMILHHPQQQQNMDNDNNRHEQEHSFQEMSQEQQNVRLQLEELPVRHHQPPTQVEMRPVENKVPDFRIPQQNFNHEQSQVRIEEGERFKISVSPPEQRLPEFENHNENRPITPKQHHHMEMRRPAPFDQRQKFVAHQNQPAPQPVQPHLFAPTSYLIENDEIKEDSRLEAHVLEGLQKENRIENKHINHQHHQVQTSPDFQQKLNSAMIKNFQQNANFQREKENVGWFSGEQEKERIQNSELVEGNKAAFHHHEKKEEQIKINSPFVADLKKQLNQQQSAMLGEKHTQQVRGPPPAQKQQQFNAQHEENKQVLRESSPPKLLVPPPPQKPQEFIREQHTQQVRGPPLTQIQQFDAKHEENKQGLREPSPPKLLVPPPPPQPQKFIREQHTQHRFPAEFHNLPVPQGHQQRERLPPRPHQRFPMGQLFPQHTRKAKSIDLSEMEMRNEPTVKITSEASSDSTFNPPTLVQRGFYPILPYSEEDPGIVVVVMPKKKEINSDEENEVW</sequence>
<proteinExistence type="predicted"/>
<feature type="compositionally biased region" description="Low complexity" evidence="1">
    <location>
        <begin position="682"/>
        <end position="695"/>
    </location>
</feature>
<feature type="region of interest" description="Disordered" evidence="1">
    <location>
        <begin position="1251"/>
        <end position="1270"/>
    </location>
</feature>
<evidence type="ECO:0000313" key="4">
    <source>
        <dbReference type="Proteomes" id="UP000198287"/>
    </source>
</evidence>
<feature type="compositionally biased region" description="Pro residues" evidence="1">
    <location>
        <begin position="1520"/>
        <end position="1534"/>
    </location>
</feature>
<accession>A0A226EM10</accession>
<feature type="region of interest" description="Disordered" evidence="1">
    <location>
        <begin position="336"/>
        <end position="417"/>
    </location>
</feature>
<feature type="region of interest" description="Disordered" evidence="1">
    <location>
        <begin position="632"/>
        <end position="840"/>
    </location>
</feature>
<evidence type="ECO:0000256" key="1">
    <source>
        <dbReference type="SAM" id="MobiDB-lite"/>
    </source>
</evidence>
<feature type="compositionally biased region" description="Low complexity" evidence="1">
    <location>
        <begin position="786"/>
        <end position="798"/>
    </location>
</feature>
<feature type="compositionally biased region" description="Low complexity" evidence="1">
    <location>
        <begin position="881"/>
        <end position="894"/>
    </location>
</feature>
<feature type="compositionally biased region" description="Low complexity" evidence="1">
    <location>
        <begin position="633"/>
        <end position="658"/>
    </location>
</feature>
<feature type="region of interest" description="Disordered" evidence="1">
    <location>
        <begin position="460"/>
        <end position="490"/>
    </location>
</feature>
<evidence type="ECO:0000313" key="3">
    <source>
        <dbReference type="EMBL" id="OXA58330.1"/>
    </source>
</evidence>
<feature type="region of interest" description="Disordered" evidence="1">
    <location>
        <begin position="562"/>
        <end position="618"/>
    </location>
</feature>
<feature type="compositionally biased region" description="Basic and acidic residues" evidence="1">
    <location>
        <begin position="1508"/>
        <end position="1517"/>
    </location>
</feature>
<feature type="signal peptide" evidence="2">
    <location>
        <begin position="1"/>
        <end position="24"/>
    </location>
</feature>
<feature type="compositionally biased region" description="Low complexity" evidence="1">
    <location>
        <begin position="192"/>
        <end position="206"/>
    </location>
</feature>
<feature type="compositionally biased region" description="Acidic residues" evidence="1">
    <location>
        <begin position="109"/>
        <end position="119"/>
    </location>
</feature>
<dbReference type="Proteomes" id="UP000198287">
    <property type="component" value="Unassembled WGS sequence"/>
</dbReference>
<feature type="region of interest" description="Disordered" evidence="1">
    <location>
        <begin position="1508"/>
        <end position="1536"/>
    </location>
</feature>
<feature type="compositionally biased region" description="Pro residues" evidence="1">
    <location>
        <begin position="207"/>
        <end position="218"/>
    </location>
</feature>
<gene>
    <name evidence="3" type="ORF">Fcan01_06514</name>
</gene>
<keyword evidence="4" id="KW-1185">Reference proteome</keyword>
<evidence type="ECO:0000256" key="2">
    <source>
        <dbReference type="SAM" id="SignalP"/>
    </source>
</evidence>
<comment type="caution">
    <text evidence="3">The sequence shown here is derived from an EMBL/GenBank/DDBJ whole genome shotgun (WGS) entry which is preliminary data.</text>
</comment>
<feature type="compositionally biased region" description="Polar residues" evidence="1">
    <location>
        <begin position="151"/>
        <end position="163"/>
    </location>
</feature>
<dbReference type="EMBL" id="LNIX01000003">
    <property type="protein sequence ID" value="OXA58330.1"/>
    <property type="molecule type" value="Genomic_DNA"/>
</dbReference>
<feature type="compositionally biased region" description="Low complexity" evidence="1">
    <location>
        <begin position="562"/>
        <end position="590"/>
    </location>
</feature>
<organism evidence="3 4">
    <name type="scientific">Folsomia candida</name>
    <name type="common">Springtail</name>
    <dbReference type="NCBI Taxonomy" id="158441"/>
    <lineage>
        <taxon>Eukaryota</taxon>
        <taxon>Metazoa</taxon>
        <taxon>Ecdysozoa</taxon>
        <taxon>Arthropoda</taxon>
        <taxon>Hexapoda</taxon>
        <taxon>Collembola</taxon>
        <taxon>Entomobryomorpha</taxon>
        <taxon>Isotomoidea</taxon>
        <taxon>Isotomidae</taxon>
        <taxon>Proisotominae</taxon>
        <taxon>Folsomia</taxon>
    </lineage>
</organism>
<feature type="chain" id="PRO_5012420633" evidence="2">
    <location>
        <begin position="25"/>
        <end position="1658"/>
    </location>
</feature>
<feature type="region of interest" description="Disordered" evidence="1">
    <location>
        <begin position="97"/>
        <end position="237"/>
    </location>
</feature>
<feature type="compositionally biased region" description="Acidic residues" evidence="1">
    <location>
        <begin position="591"/>
        <end position="601"/>
    </location>
</feature>
<dbReference type="OMA" id="PFEIPHK"/>
<name>A0A226EM10_FOLCA</name>
<protein>
    <submittedName>
        <fullName evidence="3">Uncharacterized protein</fullName>
    </submittedName>
</protein>
<keyword evidence="2" id="KW-0732">Signal</keyword>
<feature type="compositionally biased region" description="Basic and acidic residues" evidence="1">
    <location>
        <begin position="709"/>
        <end position="723"/>
    </location>
</feature>
<feature type="region of interest" description="Disordered" evidence="1">
    <location>
        <begin position="1108"/>
        <end position="1130"/>
    </location>
</feature>
<reference evidence="3 4" key="1">
    <citation type="submission" date="2015-12" db="EMBL/GenBank/DDBJ databases">
        <title>The genome of Folsomia candida.</title>
        <authorList>
            <person name="Faddeeva A."/>
            <person name="Derks M.F."/>
            <person name="Anvar Y."/>
            <person name="Smit S."/>
            <person name="Van Straalen N."/>
            <person name="Roelofs D."/>
        </authorList>
    </citation>
    <scope>NUCLEOTIDE SEQUENCE [LARGE SCALE GENOMIC DNA]</scope>
    <source>
        <strain evidence="3 4">VU population</strain>
        <tissue evidence="3">Whole body</tissue>
    </source>
</reference>
<feature type="compositionally biased region" description="Basic and acidic residues" evidence="1">
    <location>
        <begin position="1251"/>
        <end position="1261"/>
    </location>
</feature>
<feature type="compositionally biased region" description="Basic and acidic residues" evidence="1">
    <location>
        <begin position="461"/>
        <end position="473"/>
    </location>
</feature>
<feature type="compositionally biased region" description="Basic and acidic residues" evidence="1">
    <location>
        <begin position="1169"/>
        <end position="1179"/>
    </location>
</feature>
<feature type="region of interest" description="Disordered" evidence="1">
    <location>
        <begin position="1163"/>
        <end position="1186"/>
    </location>
</feature>